<sequence length="109" mass="12541">MTTNLKHCFILSSISCIGMDKREVFMISLHSKPFYDCQKVSQHIEHNNNGYSAWIDAVVSSYRRYVSSLSFMHGTVKYHFEAQNANIEAKTEILEIDVALSVIVFRYGE</sequence>
<dbReference type="AlphaFoldDB" id="A0A1A9VGS4"/>
<dbReference type="VEuPathDB" id="VectorBase:GAUT036705"/>
<name>A0A1A9VGS4_GLOAU</name>
<dbReference type="EnsemblMetazoa" id="GAUT036705-RA">
    <property type="protein sequence ID" value="GAUT036705-PA"/>
    <property type="gene ID" value="GAUT036705"/>
</dbReference>
<keyword evidence="2" id="KW-1185">Reference proteome</keyword>
<dbReference type="Proteomes" id="UP000078200">
    <property type="component" value="Unassembled WGS sequence"/>
</dbReference>
<proteinExistence type="predicted"/>
<evidence type="ECO:0000313" key="2">
    <source>
        <dbReference type="Proteomes" id="UP000078200"/>
    </source>
</evidence>
<evidence type="ECO:0000313" key="1">
    <source>
        <dbReference type="EnsemblMetazoa" id="GAUT036705-PA"/>
    </source>
</evidence>
<accession>A0A1A9VGS4</accession>
<reference evidence="1" key="1">
    <citation type="submission" date="2020-05" db="UniProtKB">
        <authorList>
            <consortium name="EnsemblMetazoa"/>
        </authorList>
    </citation>
    <scope>IDENTIFICATION</scope>
    <source>
        <strain evidence="1">TTRI</strain>
    </source>
</reference>
<organism evidence="1 2">
    <name type="scientific">Glossina austeni</name>
    <name type="common">Savannah tsetse fly</name>
    <dbReference type="NCBI Taxonomy" id="7395"/>
    <lineage>
        <taxon>Eukaryota</taxon>
        <taxon>Metazoa</taxon>
        <taxon>Ecdysozoa</taxon>
        <taxon>Arthropoda</taxon>
        <taxon>Hexapoda</taxon>
        <taxon>Insecta</taxon>
        <taxon>Pterygota</taxon>
        <taxon>Neoptera</taxon>
        <taxon>Endopterygota</taxon>
        <taxon>Diptera</taxon>
        <taxon>Brachycera</taxon>
        <taxon>Muscomorpha</taxon>
        <taxon>Hippoboscoidea</taxon>
        <taxon>Glossinidae</taxon>
        <taxon>Glossina</taxon>
    </lineage>
</organism>
<protein>
    <submittedName>
        <fullName evidence="1">Uncharacterized protein</fullName>
    </submittedName>
</protein>